<name>A0A150LAQ1_9BACI</name>
<reference evidence="1 2" key="1">
    <citation type="submission" date="2016-01" db="EMBL/GenBank/DDBJ databases">
        <title>Draft Genome Sequences of Seven Thermophilic Sporeformers Isolated from Foods.</title>
        <authorList>
            <person name="Berendsen E.M."/>
            <person name="Wells-Bennik M.H."/>
            <person name="Krawcyk A.O."/>
            <person name="De Jong A."/>
            <person name="Holsappel S."/>
            <person name="Eijlander R.T."/>
            <person name="Kuipers O.P."/>
        </authorList>
    </citation>
    <scope>NUCLEOTIDE SEQUENCE [LARGE SCALE GENOMIC DNA]</scope>
    <source>
        <strain evidence="1 2">B4135</strain>
    </source>
</reference>
<comment type="caution">
    <text evidence="1">The sequence shown here is derived from an EMBL/GenBank/DDBJ whole genome shotgun (WGS) entry which is preliminary data.</text>
</comment>
<dbReference type="Pfam" id="PF14035">
    <property type="entry name" value="YlzJ"/>
    <property type="match status" value="1"/>
</dbReference>
<dbReference type="EMBL" id="LQYT01000130">
    <property type="protein sequence ID" value="KYD09354.1"/>
    <property type="molecule type" value="Genomic_DNA"/>
</dbReference>
<organism evidence="1 2">
    <name type="scientific">Caldibacillus debilis</name>
    <dbReference type="NCBI Taxonomy" id="301148"/>
    <lineage>
        <taxon>Bacteria</taxon>
        <taxon>Bacillati</taxon>
        <taxon>Bacillota</taxon>
        <taxon>Bacilli</taxon>
        <taxon>Bacillales</taxon>
        <taxon>Bacillaceae</taxon>
        <taxon>Caldibacillus</taxon>
    </lineage>
</organism>
<dbReference type="OrthoDB" id="1683573at2"/>
<gene>
    <name evidence="1" type="ORF">B4135_3678</name>
</gene>
<dbReference type="RefSeq" id="WP_061569901.1">
    <property type="nucleotide sequence ID" value="NZ_LQYT01000130.1"/>
</dbReference>
<sequence length="79" mass="9153">MILYTPLPHELVFRGEEKGQMEMVVRCKGIPVAVRREADDRWKISRIVSTNPYHYLSDEVKPGAYVAFREKTSVSLDEI</sequence>
<dbReference type="AlphaFoldDB" id="A0A150LAQ1"/>
<dbReference type="Proteomes" id="UP000075683">
    <property type="component" value="Unassembled WGS sequence"/>
</dbReference>
<accession>A0A150LAQ1</accession>
<proteinExistence type="predicted"/>
<dbReference type="InterPro" id="IPR025619">
    <property type="entry name" value="YlzJ"/>
</dbReference>
<dbReference type="STRING" id="301148.B4135_3678"/>
<evidence type="ECO:0000313" key="1">
    <source>
        <dbReference type="EMBL" id="KYD09354.1"/>
    </source>
</evidence>
<protein>
    <submittedName>
        <fullName evidence="1">Uncharacterized protein</fullName>
    </submittedName>
</protein>
<evidence type="ECO:0000313" key="2">
    <source>
        <dbReference type="Proteomes" id="UP000075683"/>
    </source>
</evidence>